<dbReference type="RefSeq" id="XP_792979.4">
    <property type="nucleotide sequence ID" value="XM_787886.5"/>
</dbReference>
<evidence type="ECO:0000313" key="2">
    <source>
        <dbReference type="EnsemblMetazoa" id="XP_792979"/>
    </source>
</evidence>
<reference evidence="3" key="1">
    <citation type="submission" date="2015-02" db="EMBL/GenBank/DDBJ databases">
        <title>Genome sequencing for Strongylocentrotus purpuratus.</title>
        <authorList>
            <person name="Murali S."/>
            <person name="Liu Y."/>
            <person name="Vee V."/>
            <person name="English A."/>
            <person name="Wang M."/>
            <person name="Skinner E."/>
            <person name="Han Y."/>
            <person name="Muzny D.M."/>
            <person name="Worley K.C."/>
            <person name="Gibbs R.A."/>
        </authorList>
    </citation>
    <scope>NUCLEOTIDE SEQUENCE</scope>
</reference>
<evidence type="ECO:0000313" key="3">
    <source>
        <dbReference type="Proteomes" id="UP000007110"/>
    </source>
</evidence>
<dbReference type="PANTHER" id="PTHR11440">
    <property type="entry name" value="LECITHIN-CHOLESTEROL ACYLTRANSFERASE-RELATED"/>
    <property type="match status" value="1"/>
</dbReference>
<dbReference type="OrthoDB" id="190846at2759"/>
<dbReference type="GO" id="GO:0006629">
    <property type="term" value="P:lipid metabolic process"/>
    <property type="evidence" value="ECO:0000318"/>
    <property type="project" value="GO_Central"/>
</dbReference>
<keyword evidence="1" id="KW-0732">Signal</keyword>
<dbReference type="InterPro" id="IPR029058">
    <property type="entry name" value="AB_hydrolase_fold"/>
</dbReference>
<proteinExistence type="predicted"/>
<reference evidence="2" key="2">
    <citation type="submission" date="2021-01" db="UniProtKB">
        <authorList>
            <consortium name="EnsemblMetazoa"/>
        </authorList>
    </citation>
    <scope>IDENTIFICATION</scope>
</reference>
<sequence length="433" mass="48974">MTRSTLFTLITAFILFSTHIHTISALFDGPPVVLIPGDGGCQLQATLNRTATLHPYICQKTSGLFTLWLNLDEFVPYYFDCFIDNMKLVYDPATRTSRDSEGVHVYIPGFGNTSTVEWLDPSKSSFGSYYTHLVDALVAVGYERNVNIRGAPYDFRKAPNEGGSYFWQLQHLVEETYQKNGHEPVVLVSHSLGCLYALYFLNQQPTSWKNRFIRAWVPISGPYAGTTKVMRVVTSGDNLNEYVISALTARNAQRSYPSSVFLFPNTDYWSPEEIIITTPKANYTTRNYTQLFKDLNYTIGLDLLQDTQGLVKDIKAPDVPVFPVYGVEVPTEANYTYPGNSFPDTQPTISMGLGDGTVNLRSLRAYRKWRNEQYSPVREYEVKGPTGEHSAILAEKSVFRFIINEVLFPFIKLNSTTSKKRSKLSPRKSPKLT</sequence>
<dbReference type="Gene3D" id="3.40.50.1820">
    <property type="entry name" value="alpha/beta hydrolase"/>
    <property type="match status" value="2"/>
</dbReference>
<keyword evidence="3" id="KW-1185">Reference proteome</keyword>
<dbReference type="SUPFAM" id="SSF53474">
    <property type="entry name" value="alpha/beta-Hydrolases"/>
    <property type="match status" value="1"/>
</dbReference>
<dbReference type="GO" id="GO:0008374">
    <property type="term" value="F:O-acyltransferase activity"/>
    <property type="evidence" value="ECO:0007669"/>
    <property type="project" value="InterPro"/>
</dbReference>
<dbReference type="EnsemblMetazoa" id="XM_787886">
    <property type="protein sequence ID" value="XP_792979"/>
    <property type="gene ID" value="LOC588190"/>
</dbReference>
<dbReference type="AlphaFoldDB" id="A0A7M7RDR9"/>
<dbReference type="Pfam" id="PF02450">
    <property type="entry name" value="LCAT"/>
    <property type="match status" value="2"/>
</dbReference>
<name>A0A7M7RDR9_STRPU</name>
<dbReference type="InterPro" id="IPR003386">
    <property type="entry name" value="LACT/PDAT_acylTrfase"/>
</dbReference>
<protein>
    <submittedName>
        <fullName evidence="2">Uncharacterized protein</fullName>
    </submittedName>
</protein>
<accession>A0A7M7RDR9</accession>
<feature type="signal peptide" evidence="1">
    <location>
        <begin position="1"/>
        <end position="25"/>
    </location>
</feature>
<dbReference type="InParanoid" id="A0A7M7RDR9"/>
<dbReference type="GeneID" id="588190"/>
<evidence type="ECO:0000256" key="1">
    <source>
        <dbReference type="SAM" id="SignalP"/>
    </source>
</evidence>
<dbReference type="Proteomes" id="UP000007110">
    <property type="component" value="Unassembled WGS sequence"/>
</dbReference>
<feature type="chain" id="PRO_5029700191" evidence="1">
    <location>
        <begin position="26"/>
        <end position="433"/>
    </location>
</feature>
<dbReference type="KEGG" id="spu:588190"/>
<dbReference type="OMA" id="LHCLYGD"/>
<organism evidence="2 3">
    <name type="scientific">Strongylocentrotus purpuratus</name>
    <name type="common">Purple sea urchin</name>
    <dbReference type="NCBI Taxonomy" id="7668"/>
    <lineage>
        <taxon>Eukaryota</taxon>
        <taxon>Metazoa</taxon>
        <taxon>Echinodermata</taxon>
        <taxon>Eleutherozoa</taxon>
        <taxon>Echinozoa</taxon>
        <taxon>Echinoidea</taxon>
        <taxon>Euechinoidea</taxon>
        <taxon>Echinacea</taxon>
        <taxon>Camarodonta</taxon>
        <taxon>Echinidea</taxon>
        <taxon>Strongylocentrotidae</taxon>
        <taxon>Strongylocentrotus</taxon>
    </lineage>
</organism>